<accession>A0A011PTM5</accession>
<gene>
    <name evidence="1" type="ORF">AW10_01952</name>
</gene>
<organism evidence="1 2">
    <name type="scientific">Candidatus Accumulibacter appositus</name>
    <dbReference type="NCBI Taxonomy" id="1454003"/>
    <lineage>
        <taxon>Bacteria</taxon>
        <taxon>Pseudomonadati</taxon>
        <taxon>Pseudomonadota</taxon>
        <taxon>Betaproteobacteria</taxon>
        <taxon>Candidatus Accumulibacter</taxon>
    </lineage>
</organism>
<dbReference type="EMBL" id="JEMX01000039">
    <property type="protein sequence ID" value="EXI80175.1"/>
    <property type="molecule type" value="Genomic_DNA"/>
</dbReference>
<reference evidence="1 2" key="1">
    <citation type="submission" date="2014-02" db="EMBL/GenBank/DDBJ databases">
        <title>Expanding our view of genomic diversity in Candidatus Accumulibacter clades.</title>
        <authorList>
            <person name="Skennerton C.T."/>
            <person name="Barr J.J."/>
            <person name="Slater F.R."/>
            <person name="Bond P.L."/>
            <person name="Tyson G.W."/>
        </authorList>
    </citation>
    <scope>NUCLEOTIDE SEQUENCE [LARGE SCALE GENOMIC DNA]</scope>
    <source>
        <strain evidence="2">BA-92</strain>
    </source>
</reference>
<dbReference type="Proteomes" id="UP000021816">
    <property type="component" value="Unassembled WGS sequence"/>
</dbReference>
<dbReference type="PATRIC" id="fig|1454003.3.peg.1999"/>
<dbReference type="STRING" id="1454003.AW10_01952"/>
<dbReference type="AlphaFoldDB" id="A0A011PTM5"/>
<sequence>MAKAGKPICRLLPLAAETTDPRTLGILTGKIHVPDGFDDPLPEPLIDLFYKGPIFPKESTESGTGEG</sequence>
<proteinExistence type="predicted"/>
<protein>
    <submittedName>
        <fullName evidence="1">Uncharacterized protein</fullName>
    </submittedName>
</protein>
<evidence type="ECO:0000313" key="2">
    <source>
        <dbReference type="Proteomes" id="UP000021816"/>
    </source>
</evidence>
<comment type="caution">
    <text evidence="1">The sequence shown here is derived from an EMBL/GenBank/DDBJ whole genome shotgun (WGS) entry which is preliminary data.</text>
</comment>
<name>A0A011PTM5_9PROT</name>
<evidence type="ECO:0000313" key="1">
    <source>
        <dbReference type="EMBL" id="EXI80175.1"/>
    </source>
</evidence>